<gene>
    <name evidence="5" type="ORF">B8V81_1005</name>
</gene>
<dbReference type="PROSITE" id="PS01124">
    <property type="entry name" value="HTH_ARAC_FAMILY_2"/>
    <property type="match status" value="1"/>
</dbReference>
<reference evidence="5 6" key="1">
    <citation type="submission" date="2017-05" db="EMBL/GenBank/DDBJ databases">
        <title>Functional genome analysis of Paenibacillus pasadenensis strain R16: insights on endophytic life style and antifungal activity.</title>
        <authorList>
            <person name="Passera A."/>
            <person name="Marcolungo L."/>
            <person name="Casati P."/>
            <person name="Brasca M."/>
            <person name="Quaglino F."/>
            <person name="Delledonne M."/>
        </authorList>
    </citation>
    <scope>NUCLEOTIDE SEQUENCE [LARGE SCALE GENOMIC DNA]</scope>
    <source>
        <strain evidence="5 6">R16</strain>
    </source>
</reference>
<dbReference type="CDD" id="cd02208">
    <property type="entry name" value="cupin_RmlC-like"/>
    <property type="match status" value="1"/>
</dbReference>
<name>A0A2N5N8V4_9BACL</name>
<dbReference type="Gene3D" id="2.60.120.10">
    <property type="entry name" value="Jelly Rolls"/>
    <property type="match status" value="1"/>
</dbReference>
<evidence type="ECO:0000313" key="5">
    <source>
        <dbReference type="EMBL" id="PLT46781.1"/>
    </source>
</evidence>
<evidence type="ECO:0000256" key="3">
    <source>
        <dbReference type="ARBA" id="ARBA00023163"/>
    </source>
</evidence>
<evidence type="ECO:0000256" key="1">
    <source>
        <dbReference type="ARBA" id="ARBA00023015"/>
    </source>
</evidence>
<dbReference type="InterPro" id="IPR018060">
    <property type="entry name" value="HTH_AraC"/>
</dbReference>
<dbReference type="OrthoDB" id="192171at2"/>
<protein>
    <submittedName>
        <fullName evidence="5">DNA-binding response regulator, AraC family</fullName>
    </submittedName>
</protein>
<evidence type="ECO:0000256" key="2">
    <source>
        <dbReference type="ARBA" id="ARBA00023125"/>
    </source>
</evidence>
<dbReference type="InterPro" id="IPR009057">
    <property type="entry name" value="Homeodomain-like_sf"/>
</dbReference>
<evidence type="ECO:0000259" key="4">
    <source>
        <dbReference type="PROSITE" id="PS01124"/>
    </source>
</evidence>
<dbReference type="RefSeq" id="WP_028597619.1">
    <property type="nucleotide sequence ID" value="NZ_BIMM01000001.1"/>
</dbReference>
<keyword evidence="6" id="KW-1185">Reference proteome</keyword>
<evidence type="ECO:0000313" key="6">
    <source>
        <dbReference type="Proteomes" id="UP000234789"/>
    </source>
</evidence>
<dbReference type="Gene3D" id="1.10.10.60">
    <property type="entry name" value="Homeodomain-like"/>
    <property type="match status" value="2"/>
</dbReference>
<feature type="domain" description="HTH araC/xylS-type" evidence="4">
    <location>
        <begin position="185"/>
        <end position="283"/>
    </location>
</feature>
<dbReference type="GO" id="GO:0003700">
    <property type="term" value="F:DNA-binding transcription factor activity"/>
    <property type="evidence" value="ECO:0007669"/>
    <property type="project" value="InterPro"/>
</dbReference>
<keyword evidence="2 5" id="KW-0238">DNA-binding</keyword>
<dbReference type="SUPFAM" id="SSF46689">
    <property type="entry name" value="Homeodomain-like"/>
    <property type="match status" value="2"/>
</dbReference>
<keyword evidence="1" id="KW-0805">Transcription regulation</keyword>
<dbReference type="SMART" id="SM00342">
    <property type="entry name" value="HTH_ARAC"/>
    <property type="match status" value="1"/>
</dbReference>
<dbReference type="PANTHER" id="PTHR43280:SF30">
    <property type="entry name" value="MMSAB OPERON REGULATORY PROTEIN"/>
    <property type="match status" value="1"/>
</dbReference>
<dbReference type="PANTHER" id="PTHR43280">
    <property type="entry name" value="ARAC-FAMILY TRANSCRIPTIONAL REGULATOR"/>
    <property type="match status" value="1"/>
</dbReference>
<comment type="caution">
    <text evidence="5">The sequence shown here is derived from an EMBL/GenBank/DDBJ whole genome shotgun (WGS) entry which is preliminary data.</text>
</comment>
<dbReference type="GO" id="GO:0043565">
    <property type="term" value="F:sequence-specific DNA binding"/>
    <property type="evidence" value="ECO:0007669"/>
    <property type="project" value="InterPro"/>
</dbReference>
<dbReference type="Proteomes" id="UP000234789">
    <property type="component" value="Unassembled WGS sequence"/>
</dbReference>
<dbReference type="SUPFAM" id="SSF51215">
    <property type="entry name" value="Regulatory protein AraC"/>
    <property type="match status" value="1"/>
</dbReference>
<dbReference type="AlphaFoldDB" id="A0A2N5N8V4"/>
<dbReference type="InterPro" id="IPR018062">
    <property type="entry name" value="HTH_AraC-typ_CS"/>
</dbReference>
<dbReference type="InterPro" id="IPR037923">
    <property type="entry name" value="HTH-like"/>
</dbReference>
<accession>A0A2N5N8V4</accession>
<dbReference type="PROSITE" id="PS00041">
    <property type="entry name" value="HTH_ARAC_FAMILY_1"/>
    <property type="match status" value="1"/>
</dbReference>
<dbReference type="EMBL" id="NFEZ01000003">
    <property type="protein sequence ID" value="PLT46781.1"/>
    <property type="molecule type" value="Genomic_DNA"/>
</dbReference>
<dbReference type="Pfam" id="PF12833">
    <property type="entry name" value="HTH_18"/>
    <property type="match status" value="1"/>
</dbReference>
<organism evidence="5 6">
    <name type="scientific">Paenibacillus pasadenensis</name>
    <dbReference type="NCBI Taxonomy" id="217090"/>
    <lineage>
        <taxon>Bacteria</taxon>
        <taxon>Bacillati</taxon>
        <taxon>Bacillota</taxon>
        <taxon>Bacilli</taxon>
        <taxon>Bacillales</taxon>
        <taxon>Paenibacillaceae</taxon>
        <taxon>Paenibacillus</taxon>
    </lineage>
</organism>
<keyword evidence="3" id="KW-0804">Transcription</keyword>
<sequence>MNERNLVVMEVPPIPHYVAIGRATLQPGEQHPSRRHLGLFDLLWVVKGTLYIGEDDREWEVSSGQTLLLLPDRFHYAVKPCAEETVFYWIHFDYAGAAVQAETASSPYHSARNAWENRYSIRMRQYSTSVDLSMAERHLNQLLAYSGELRHEAFWNEQQLFMELLKLLEERFSGKKSSPIVRLAEQTEAYLRQHYQSPLTNESLAEALHYHPNYVIRCMKEIYHCTPMEYLHDYRMEQAKLLLLKTDWPIAKIAEQVGFQFAPYFSSCFKQFANVSPLKFRKQFTS</sequence>
<dbReference type="InterPro" id="IPR014710">
    <property type="entry name" value="RmlC-like_jellyroll"/>
</dbReference>
<proteinExistence type="predicted"/>